<dbReference type="Proteomes" id="UP001218218">
    <property type="component" value="Unassembled WGS sequence"/>
</dbReference>
<reference evidence="1" key="1">
    <citation type="submission" date="2023-03" db="EMBL/GenBank/DDBJ databases">
        <title>Massive genome expansion in bonnet fungi (Mycena s.s.) driven by repeated elements and novel gene families across ecological guilds.</title>
        <authorList>
            <consortium name="Lawrence Berkeley National Laboratory"/>
            <person name="Harder C.B."/>
            <person name="Miyauchi S."/>
            <person name="Viragh M."/>
            <person name="Kuo A."/>
            <person name="Thoen E."/>
            <person name="Andreopoulos B."/>
            <person name="Lu D."/>
            <person name="Skrede I."/>
            <person name="Drula E."/>
            <person name="Henrissat B."/>
            <person name="Morin E."/>
            <person name="Kohler A."/>
            <person name="Barry K."/>
            <person name="LaButti K."/>
            <person name="Morin E."/>
            <person name="Salamov A."/>
            <person name="Lipzen A."/>
            <person name="Mereny Z."/>
            <person name="Hegedus B."/>
            <person name="Baldrian P."/>
            <person name="Stursova M."/>
            <person name="Weitz H."/>
            <person name="Taylor A."/>
            <person name="Grigoriev I.V."/>
            <person name="Nagy L.G."/>
            <person name="Martin F."/>
            <person name="Kauserud H."/>
        </authorList>
    </citation>
    <scope>NUCLEOTIDE SEQUENCE</scope>
    <source>
        <strain evidence="1">CBHHK002</strain>
    </source>
</reference>
<evidence type="ECO:0000313" key="2">
    <source>
        <dbReference type="Proteomes" id="UP001218218"/>
    </source>
</evidence>
<organism evidence="1 2">
    <name type="scientific">Mycena albidolilacea</name>
    <dbReference type="NCBI Taxonomy" id="1033008"/>
    <lineage>
        <taxon>Eukaryota</taxon>
        <taxon>Fungi</taxon>
        <taxon>Dikarya</taxon>
        <taxon>Basidiomycota</taxon>
        <taxon>Agaricomycotina</taxon>
        <taxon>Agaricomycetes</taxon>
        <taxon>Agaricomycetidae</taxon>
        <taxon>Agaricales</taxon>
        <taxon>Marasmiineae</taxon>
        <taxon>Mycenaceae</taxon>
        <taxon>Mycena</taxon>
    </lineage>
</organism>
<feature type="non-terminal residue" evidence="1">
    <location>
        <position position="118"/>
    </location>
</feature>
<protein>
    <submittedName>
        <fullName evidence="1">Uncharacterized protein</fullName>
    </submittedName>
</protein>
<name>A0AAD7F3J1_9AGAR</name>
<accession>A0AAD7F3J1</accession>
<gene>
    <name evidence="1" type="ORF">DFH08DRAFT_625220</name>
</gene>
<dbReference type="SUPFAM" id="SSF53098">
    <property type="entry name" value="Ribonuclease H-like"/>
    <property type="match status" value="1"/>
</dbReference>
<dbReference type="AlphaFoldDB" id="A0AAD7F3J1"/>
<keyword evidence="2" id="KW-1185">Reference proteome</keyword>
<proteinExistence type="predicted"/>
<comment type="caution">
    <text evidence="1">The sequence shown here is derived from an EMBL/GenBank/DDBJ whole genome shotgun (WGS) entry which is preliminary data.</text>
</comment>
<dbReference type="InterPro" id="IPR012337">
    <property type="entry name" value="RNaseH-like_sf"/>
</dbReference>
<dbReference type="EMBL" id="JARIHO010000003">
    <property type="protein sequence ID" value="KAJ7364492.1"/>
    <property type="molecule type" value="Genomic_DNA"/>
</dbReference>
<feature type="non-terminal residue" evidence="1">
    <location>
        <position position="1"/>
    </location>
</feature>
<sequence length="118" mass="13627">LSTEEWNILTDLRDVLLAFKDATLYFSRDSATIATVIPAMDKLDLMLATAILTKPDSENKAFTPTVQIALVYAKRTLNWYYAKAYYNRVQRTCLILHPQYKIGYVRDNDWDEDDIKAA</sequence>
<evidence type="ECO:0000313" key="1">
    <source>
        <dbReference type="EMBL" id="KAJ7364492.1"/>
    </source>
</evidence>